<dbReference type="AlphaFoldDB" id="A0AAN7ZYB3"/>
<comment type="caution">
    <text evidence="1">The sequence shown here is derived from an EMBL/GenBank/DDBJ whole genome shotgun (WGS) entry which is preliminary data.</text>
</comment>
<dbReference type="EMBL" id="JAVRQU010000023">
    <property type="protein sequence ID" value="KAK5690806.1"/>
    <property type="molecule type" value="Genomic_DNA"/>
</dbReference>
<name>A0AAN7ZYB3_9PEZI</name>
<sequence>MANRDSTAADFVLVSHVAVDYVHAQGLGIGIVQQVIRESARTPTRSIIKVKKQKYGFKPQYFTAENVKTIGRAHMLGLLHTLGLACSTTADPKSGFSQIGSARVVFASPAAAATIRLIKHHIENAPESLEDVISADDQMIIKRVVAAVRKLAKHVPATSIDVVASKDPAAVKAVTMAEQKGRKACRSRARLAQQYASGRKPKARAPWWIPTISIEPT</sequence>
<gene>
    <name evidence="1" type="ORF">LTR97_011967</name>
</gene>
<organism evidence="1 2">
    <name type="scientific">Elasticomyces elasticus</name>
    <dbReference type="NCBI Taxonomy" id="574655"/>
    <lineage>
        <taxon>Eukaryota</taxon>
        <taxon>Fungi</taxon>
        <taxon>Dikarya</taxon>
        <taxon>Ascomycota</taxon>
        <taxon>Pezizomycotina</taxon>
        <taxon>Dothideomycetes</taxon>
        <taxon>Dothideomycetidae</taxon>
        <taxon>Mycosphaerellales</taxon>
        <taxon>Teratosphaeriaceae</taxon>
        <taxon>Elasticomyces</taxon>
    </lineage>
</organism>
<reference evidence="1" key="1">
    <citation type="submission" date="2023-08" db="EMBL/GenBank/DDBJ databases">
        <title>Black Yeasts Isolated from many extreme environments.</title>
        <authorList>
            <person name="Coleine C."/>
            <person name="Stajich J.E."/>
            <person name="Selbmann L."/>
        </authorList>
    </citation>
    <scope>NUCLEOTIDE SEQUENCE</scope>
    <source>
        <strain evidence="1">CCFEE 5810</strain>
    </source>
</reference>
<proteinExistence type="predicted"/>
<protein>
    <submittedName>
        <fullName evidence="1">Uncharacterized protein</fullName>
    </submittedName>
</protein>
<evidence type="ECO:0000313" key="2">
    <source>
        <dbReference type="Proteomes" id="UP001310594"/>
    </source>
</evidence>
<accession>A0AAN7ZYB3</accession>
<evidence type="ECO:0000313" key="1">
    <source>
        <dbReference type="EMBL" id="KAK5690806.1"/>
    </source>
</evidence>
<dbReference type="Proteomes" id="UP001310594">
    <property type="component" value="Unassembled WGS sequence"/>
</dbReference>